<keyword evidence="2 3" id="KW-0012">Acyltransferase</keyword>
<dbReference type="EC" id="2.3.1.108" evidence="3"/>
<dbReference type="Gene3D" id="3.40.630.30">
    <property type="match status" value="1"/>
</dbReference>
<dbReference type="HAMAP" id="MF_03130">
    <property type="entry name" value="mec17"/>
    <property type="match status" value="1"/>
</dbReference>
<dbReference type="InterPro" id="IPR038746">
    <property type="entry name" value="Atat"/>
</dbReference>
<reference evidence="6" key="1">
    <citation type="submission" date="2022-01" db="EMBL/GenBank/DDBJ databases">
        <authorList>
            <person name="King R."/>
        </authorList>
    </citation>
    <scope>NUCLEOTIDE SEQUENCE</scope>
</reference>
<name>A0A9P0CZQ5_9CUCU</name>
<dbReference type="PROSITE" id="PS51730">
    <property type="entry name" value="GNAT_ATAT"/>
    <property type="match status" value="1"/>
</dbReference>
<gene>
    <name evidence="6" type="ORF">PSYICH_LOCUS11627</name>
</gene>
<comment type="catalytic activity">
    <reaction evidence="3">
        <text>L-lysyl-[alpha-tubulin] + acetyl-CoA = N(6)-acetyl-L-lysyl-[alpha-tubulin] + CoA + H(+)</text>
        <dbReference type="Rhea" id="RHEA:15277"/>
        <dbReference type="Rhea" id="RHEA-COMP:11278"/>
        <dbReference type="Rhea" id="RHEA-COMP:11279"/>
        <dbReference type="ChEBI" id="CHEBI:15378"/>
        <dbReference type="ChEBI" id="CHEBI:29969"/>
        <dbReference type="ChEBI" id="CHEBI:57287"/>
        <dbReference type="ChEBI" id="CHEBI:57288"/>
        <dbReference type="ChEBI" id="CHEBI:61930"/>
        <dbReference type="EC" id="2.3.1.108"/>
    </reaction>
</comment>
<dbReference type="Proteomes" id="UP001153636">
    <property type="component" value="Chromosome 5"/>
</dbReference>
<dbReference type="AlphaFoldDB" id="A0A9P0CZQ5"/>
<evidence type="ECO:0000313" key="7">
    <source>
        <dbReference type="Proteomes" id="UP001153636"/>
    </source>
</evidence>
<proteinExistence type="inferred from homology"/>
<dbReference type="EMBL" id="OV651817">
    <property type="protein sequence ID" value="CAH1111254.1"/>
    <property type="molecule type" value="Genomic_DNA"/>
</dbReference>
<dbReference type="OrthoDB" id="447510at2759"/>
<feature type="region of interest" description="Disordered" evidence="4">
    <location>
        <begin position="200"/>
        <end position="221"/>
    </location>
</feature>
<evidence type="ECO:0000259" key="5">
    <source>
        <dbReference type="PROSITE" id="PS51730"/>
    </source>
</evidence>
<protein>
    <recommendedName>
        <fullName evidence="3">Alpha-tubulin N-acetyltransferase</fullName>
        <shortName evidence="3">Alpha-TAT</shortName>
        <shortName evidence="3">TAT</shortName>
        <ecNumber evidence="3">2.3.1.108</ecNumber>
    </recommendedName>
    <alternativeName>
        <fullName evidence="3">Acetyltransferase mec-17 homolog</fullName>
    </alternativeName>
</protein>
<sequence length="239" mass="27611">MEFRFNVNEVFKQPIVEITNNLIPPDYTGNRRMLTDTVSKVGEVINELGFASAKAQGLSRPLTSSDKLKNSEHSVYLAVDDQANYGRGAVAGLLKMGKKSLYVFDRQGREYKVTAPFLFDFYVPENRQRMGWGKYLYDSMLLKRDIDPVQVAFDQPTNPLLNFLDKHYGMKDPVKQNTNFVVYDGFFPNQEVHITPQLEYSDDEDERHPVGKSRVKPKYTLEFPDEDEEEMYRSKNLLG</sequence>
<dbReference type="GO" id="GO:0048666">
    <property type="term" value="P:neuron development"/>
    <property type="evidence" value="ECO:0007669"/>
    <property type="project" value="UniProtKB-UniRule"/>
</dbReference>
<evidence type="ECO:0000256" key="2">
    <source>
        <dbReference type="ARBA" id="ARBA00023315"/>
    </source>
</evidence>
<evidence type="ECO:0000256" key="3">
    <source>
        <dbReference type="HAMAP-Rule" id="MF_03130"/>
    </source>
</evidence>
<dbReference type="Pfam" id="PF05301">
    <property type="entry name" value="Acetyltransf_16"/>
    <property type="match status" value="1"/>
</dbReference>
<accession>A0A9P0CZQ5</accession>
<feature type="site" description="Crucial for catalytic activity" evidence="3">
    <location>
        <position position="56"/>
    </location>
</feature>
<organism evidence="6 7">
    <name type="scientific">Psylliodes chrysocephalus</name>
    <dbReference type="NCBI Taxonomy" id="3402493"/>
    <lineage>
        <taxon>Eukaryota</taxon>
        <taxon>Metazoa</taxon>
        <taxon>Ecdysozoa</taxon>
        <taxon>Arthropoda</taxon>
        <taxon>Hexapoda</taxon>
        <taxon>Insecta</taxon>
        <taxon>Pterygota</taxon>
        <taxon>Neoptera</taxon>
        <taxon>Endopterygota</taxon>
        <taxon>Coleoptera</taxon>
        <taxon>Polyphaga</taxon>
        <taxon>Cucujiformia</taxon>
        <taxon>Chrysomeloidea</taxon>
        <taxon>Chrysomelidae</taxon>
        <taxon>Galerucinae</taxon>
        <taxon>Alticini</taxon>
        <taxon>Psylliodes</taxon>
    </lineage>
</organism>
<dbReference type="PANTHER" id="PTHR12327:SF0">
    <property type="entry name" value="ALPHA-TUBULIN N-ACETYLTRANSFERASE 1"/>
    <property type="match status" value="1"/>
</dbReference>
<comment type="caution">
    <text evidence="3">Lacks conserved residue(s) required for the propagation of feature annotation.</text>
</comment>
<evidence type="ECO:0000256" key="4">
    <source>
        <dbReference type="SAM" id="MobiDB-lite"/>
    </source>
</evidence>
<evidence type="ECO:0000313" key="6">
    <source>
        <dbReference type="EMBL" id="CAH1111254.1"/>
    </source>
</evidence>
<dbReference type="GO" id="GO:0070507">
    <property type="term" value="P:regulation of microtubule cytoskeleton organization"/>
    <property type="evidence" value="ECO:0007669"/>
    <property type="project" value="UniProtKB-UniRule"/>
</dbReference>
<dbReference type="GO" id="GO:0005874">
    <property type="term" value="C:microtubule"/>
    <property type="evidence" value="ECO:0007669"/>
    <property type="project" value="InterPro"/>
</dbReference>
<dbReference type="PANTHER" id="PTHR12327">
    <property type="entry name" value="ALPHA-TUBULIN N-ACETYLTRANSFERASE 1"/>
    <property type="match status" value="1"/>
</dbReference>
<dbReference type="GO" id="GO:0019799">
    <property type="term" value="F:tubulin N-acetyltransferase activity"/>
    <property type="evidence" value="ECO:0007669"/>
    <property type="project" value="UniProtKB-UniRule"/>
</dbReference>
<feature type="binding site" evidence="3">
    <location>
        <begin position="121"/>
        <end position="134"/>
    </location>
    <ligand>
        <name>acetyl-CoA</name>
        <dbReference type="ChEBI" id="CHEBI:57288"/>
    </ligand>
</feature>
<keyword evidence="7" id="KW-1185">Reference proteome</keyword>
<feature type="domain" description="N-acetyltransferase" evidence="5">
    <location>
        <begin position="1"/>
        <end position="187"/>
    </location>
</feature>
<comment type="function">
    <text evidence="3">Specifically acetylates 'Lys-40' in alpha-tubulin on the lumenal side of microtubules. Promotes microtubule destabilization and accelerates microtubule dynamics; this activity may be independent of acetylation activity. Acetylates alpha-tubulin with a slow enzymatic rate, due to a catalytic site that is not optimized for acetyl transfer. Enters the microtubule through each end and diffuses quickly throughout the lumen of microtubules. Acetylates only long/old microtubules because of its slow acetylation rate since it does not have time to act on dynamically unstable microtubules before the enzyme is released.</text>
</comment>
<evidence type="ECO:0000256" key="1">
    <source>
        <dbReference type="ARBA" id="ARBA00022679"/>
    </source>
</evidence>
<dbReference type="InterPro" id="IPR007965">
    <property type="entry name" value="GNAT_ATAT"/>
</dbReference>
<comment type="similarity">
    <text evidence="3">Belongs to the acetyltransferase ATAT1 family.</text>
</comment>
<keyword evidence="1 3" id="KW-0808">Transferase</keyword>